<dbReference type="AlphaFoldDB" id="A0A7J5ZW17"/>
<evidence type="ECO:0000313" key="1">
    <source>
        <dbReference type="EMBL" id="KAF4074603.1"/>
    </source>
</evidence>
<proteinExistence type="predicted"/>
<name>A0A7J5ZW17_AMEME</name>
<gene>
    <name evidence="1" type="ORF">AMELA_G00241120</name>
</gene>
<keyword evidence="2" id="KW-1185">Reference proteome</keyword>
<sequence length="64" mass="7495">MNSSEKGRCCFGHSQLFITWVYFTRFRPHISKEGIVTSESFIQPTSYAVAHWMDGWMDGWMDIS</sequence>
<comment type="caution">
    <text evidence="1">The sequence shown here is derived from an EMBL/GenBank/DDBJ whole genome shotgun (WGS) entry which is preliminary data.</text>
</comment>
<organism evidence="1 2">
    <name type="scientific">Ameiurus melas</name>
    <name type="common">Black bullhead</name>
    <name type="synonym">Silurus melas</name>
    <dbReference type="NCBI Taxonomy" id="219545"/>
    <lineage>
        <taxon>Eukaryota</taxon>
        <taxon>Metazoa</taxon>
        <taxon>Chordata</taxon>
        <taxon>Craniata</taxon>
        <taxon>Vertebrata</taxon>
        <taxon>Euteleostomi</taxon>
        <taxon>Actinopterygii</taxon>
        <taxon>Neopterygii</taxon>
        <taxon>Teleostei</taxon>
        <taxon>Ostariophysi</taxon>
        <taxon>Siluriformes</taxon>
        <taxon>Ictaluridae</taxon>
        <taxon>Ameiurus</taxon>
    </lineage>
</organism>
<dbReference type="EMBL" id="JAAGNN010000022">
    <property type="protein sequence ID" value="KAF4074603.1"/>
    <property type="molecule type" value="Genomic_DNA"/>
</dbReference>
<dbReference type="Proteomes" id="UP000593565">
    <property type="component" value="Unassembled WGS sequence"/>
</dbReference>
<protein>
    <submittedName>
        <fullName evidence="1">Uncharacterized protein</fullName>
    </submittedName>
</protein>
<reference evidence="1 2" key="1">
    <citation type="submission" date="2020-02" db="EMBL/GenBank/DDBJ databases">
        <title>A chromosome-scale genome assembly of the black bullhead catfish (Ameiurus melas).</title>
        <authorList>
            <person name="Wen M."/>
            <person name="Zham M."/>
            <person name="Cabau C."/>
            <person name="Klopp C."/>
            <person name="Donnadieu C."/>
            <person name="Roques C."/>
            <person name="Bouchez O."/>
            <person name="Lampietro C."/>
            <person name="Jouanno E."/>
            <person name="Herpin A."/>
            <person name="Louis A."/>
            <person name="Berthelot C."/>
            <person name="Parey E."/>
            <person name="Roest-Crollius H."/>
            <person name="Braasch I."/>
            <person name="Postlethwait J."/>
            <person name="Robinson-Rechavi M."/>
            <person name="Echchiki A."/>
            <person name="Begum T."/>
            <person name="Montfort J."/>
            <person name="Schartl M."/>
            <person name="Bobe J."/>
            <person name="Guiguen Y."/>
        </authorList>
    </citation>
    <scope>NUCLEOTIDE SEQUENCE [LARGE SCALE GENOMIC DNA]</scope>
    <source>
        <strain evidence="1">M_S1</strain>
        <tissue evidence="1">Blood</tissue>
    </source>
</reference>
<evidence type="ECO:0000313" key="2">
    <source>
        <dbReference type="Proteomes" id="UP000593565"/>
    </source>
</evidence>
<accession>A0A7J5ZW17</accession>